<feature type="domain" description="Squalene cyclase N-terminal" evidence="6">
    <location>
        <begin position="11"/>
        <end position="294"/>
    </location>
</feature>
<proteinExistence type="inferred from homology"/>
<dbReference type="GO" id="GO:0005811">
    <property type="term" value="C:lipid droplet"/>
    <property type="evidence" value="ECO:0007669"/>
    <property type="project" value="InterPro"/>
</dbReference>
<organism evidence="7 8">
    <name type="scientific">Polycladomyces abyssicola</name>
    <dbReference type="NCBI Taxonomy" id="1125966"/>
    <lineage>
        <taxon>Bacteria</taxon>
        <taxon>Bacillati</taxon>
        <taxon>Bacillota</taxon>
        <taxon>Bacilli</taxon>
        <taxon>Bacillales</taxon>
        <taxon>Thermoactinomycetaceae</taxon>
        <taxon>Polycladomyces</taxon>
    </lineage>
</organism>
<evidence type="ECO:0000313" key="8">
    <source>
        <dbReference type="Proteomes" id="UP000677436"/>
    </source>
</evidence>
<evidence type="ECO:0000259" key="6">
    <source>
        <dbReference type="Pfam" id="PF13249"/>
    </source>
</evidence>
<evidence type="ECO:0000313" key="7">
    <source>
        <dbReference type="EMBL" id="BCU82711.1"/>
    </source>
</evidence>
<dbReference type="PANTHER" id="PTHR11764">
    <property type="entry name" value="TERPENE CYCLASE/MUTASE FAMILY MEMBER"/>
    <property type="match status" value="1"/>
</dbReference>
<keyword evidence="3" id="KW-0677">Repeat</keyword>
<dbReference type="InterPro" id="IPR002365">
    <property type="entry name" value="Terpene_synthase_CS"/>
</dbReference>
<dbReference type="PANTHER" id="PTHR11764:SF20">
    <property type="entry name" value="LANOSTEROL SYNTHASE"/>
    <property type="match status" value="1"/>
</dbReference>
<dbReference type="GO" id="GO:0016866">
    <property type="term" value="F:intramolecular transferase activity"/>
    <property type="evidence" value="ECO:0007669"/>
    <property type="project" value="InterPro"/>
</dbReference>
<dbReference type="Proteomes" id="UP000677436">
    <property type="component" value="Chromosome"/>
</dbReference>
<dbReference type="UniPathway" id="UPA00337"/>
<feature type="domain" description="Squalene cyclase C-terminal" evidence="5">
    <location>
        <begin position="307"/>
        <end position="627"/>
    </location>
</feature>
<reference evidence="7" key="2">
    <citation type="journal article" date="2021" name="Microbiol. Resour. Announc.">
        <title>Complete Genome Sequence of Polycladomyces abyssicola JIR-001T, Isolated from Hemipelagic Sediment in Deep Seawater.</title>
        <authorList>
            <person name="Tsubouchi T."/>
            <person name="Kaneko Y."/>
        </authorList>
    </citation>
    <scope>NUCLEOTIDE SEQUENCE</scope>
    <source>
        <strain evidence="7">JIR-001</strain>
    </source>
</reference>
<dbReference type="RefSeq" id="WP_246512106.1">
    <property type="nucleotide sequence ID" value="NZ_AP024601.1"/>
</dbReference>
<dbReference type="NCBIfam" id="TIGR01787">
    <property type="entry name" value="squalene_cyclas"/>
    <property type="match status" value="1"/>
</dbReference>
<dbReference type="EMBL" id="AP024601">
    <property type="protein sequence ID" value="BCU82711.1"/>
    <property type="molecule type" value="Genomic_DNA"/>
</dbReference>
<dbReference type="Pfam" id="PF13249">
    <property type="entry name" value="SQHop_cyclase_N"/>
    <property type="match status" value="1"/>
</dbReference>
<gene>
    <name evidence="7" type="primary">sqhC</name>
    <name evidence="7" type="ORF">JIR001_24940</name>
</gene>
<name>A0A8D5ZPS8_9BACL</name>
<evidence type="ECO:0000256" key="4">
    <source>
        <dbReference type="ARBA" id="ARBA00023235"/>
    </source>
</evidence>
<dbReference type="NCBIfam" id="TIGR01507">
    <property type="entry name" value="hopene_cyclase"/>
    <property type="match status" value="1"/>
</dbReference>
<dbReference type="Gene3D" id="1.50.10.20">
    <property type="match status" value="2"/>
</dbReference>
<keyword evidence="8" id="KW-1185">Reference proteome</keyword>
<dbReference type="PROSITE" id="PS01074">
    <property type="entry name" value="TERPENE_SYNTHASES"/>
    <property type="match status" value="1"/>
</dbReference>
<evidence type="ECO:0000256" key="1">
    <source>
        <dbReference type="ARBA" id="ARBA00004999"/>
    </source>
</evidence>
<dbReference type="Pfam" id="PF13243">
    <property type="entry name" value="SQHop_cyclase_C"/>
    <property type="match status" value="1"/>
</dbReference>
<accession>A0A8D5ZPS8</accession>
<dbReference type="AlphaFoldDB" id="A0A8D5ZPS8"/>
<dbReference type="SFLD" id="SFLDG01016">
    <property type="entry name" value="Prenyltransferase_Like_2"/>
    <property type="match status" value="1"/>
</dbReference>
<dbReference type="InterPro" id="IPR018333">
    <property type="entry name" value="Squalene_cyclase"/>
</dbReference>
<keyword evidence="4" id="KW-0413">Isomerase</keyword>
<dbReference type="InterPro" id="IPR008930">
    <property type="entry name" value="Terpenoid_cyclase/PrenylTrfase"/>
</dbReference>
<protein>
    <submittedName>
        <fullName evidence="7">Squalene--hopene cyclase</fullName>
    </submittedName>
</protein>
<dbReference type="SUPFAM" id="SSF48239">
    <property type="entry name" value="Terpenoid cyclases/Protein prenyltransferases"/>
    <property type="match status" value="2"/>
</dbReference>
<comment type="pathway">
    <text evidence="1">Secondary metabolite biosynthesis; hopanoid biosynthesis.</text>
</comment>
<dbReference type="InterPro" id="IPR006400">
    <property type="entry name" value="Hopene-cyclase"/>
</dbReference>
<dbReference type="GO" id="GO:0016104">
    <property type="term" value="P:triterpenoid biosynthetic process"/>
    <property type="evidence" value="ECO:0007669"/>
    <property type="project" value="InterPro"/>
</dbReference>
<reference evidence="7" key="1">
    <citation type="journal article" date="2013" name="Int. J. Syst. Evol. Microbiol.">
        <title>Polycladomyces abyssicola gen. nov., sp. nov., a thermophilic filamentous bacterium isolated from hemipelagic sediment.</title>
        <authorList>
            <person name="Tsubouchi T."/>
            <person name="Shimane Y."/>
            <person name="Mori K."/>
            <person name="Usui K."/>
            <person name="Hiraki T."/>
            <person name="Tame A."/>
            <person name="Uematsu K."/>
            <person name="Maruyama T."/>
            <person name="Hatada Y."/>
        </authorList>
    </citation>
    <scope>NUCLEOTIDE SEQUENCE</scope>
    <source>
        <strain evidence="7">JIR-001</strain>
    </source>
</reference>
<sequence>MSLMERVEATIDRLRETLLRCQEADGRWIFCFESGVMTDAYMILLMKLLEVRDKRLEEGLVERILARQDKDGIWRVYEDETEGNLSATVDASVALMYAGAWQKRSWDARRVREYVLHRGGLRQVGSLTQVVLSLLGHLPWDRYPRVPIKFLLLPLWFPVNLFDLVGFTRVHVVPILAAADRKYVAWLPERPDLSGWEGMKPDDLPSILSDSPLNEWVNGAFASYPAGAFGTLSRREEALKWAEAFMLGWLEPDGTLYSYFTSTFLMVFALLALGYPKDHPVLVRAMQGLRAFVCPLDEGLHLQETTSIVWDTSLITYALLKSGLKPDHPAIERSLRYLLSRQQTKRSDWELKNPGVPAGGWGFSDINTLNPDMDDTSVCLRALTPAACQLGGEYRSAWERGMTWMISMQNQDGGWAAFEKNTDKKWPRWLLPFHDSRTVWTDPSTADLTGRTLECVCRYTGLDRRHPVIRRAVTWLTEHQQWDGSWFGRWGIAYVYGTWAALTGLAAAGWDLRHPTVQRGVRWLLRVQRPDGGWGESCRSDQERRYVPLSFSTPSQTAWALDALIAVHDRPTPEIKAGVRCLLELLEKKDPRVFRYPTGAGLAGQFYIHYHSYGYIWPLLVLSHYRNKYGHADK</sequence>
<evidence type="ECO:0000256" key="3">
    <source>
        <dbReference type="ARBA" id="ARBA00022737"/>
    </source>
</evidence>
<dbReference type="InterPro" id="IPR032697">
    <property type="entry name" value="SQ_cyclase_N"/>
</dbReference>
<comment type="similarity">
    <text evidence="2">Belongs to the terpene cyclase/mutase family.</text>
</comment>
<dbReference type="KEGG" id="pabs:JIR001_24940"/>
<evidence type="ECO:0000259" key="5">
    <source>
        <dbReference type="Pfam" id="PF13243"/>
    </source>
</evidence>
<dbReference type="InterPro" id="IPR032696">
    <property type="entry name" value="SQ_cyclase_C"/>
</dbReference>
<evidence type="ECO:0000256" key="2">
    <source>
        <dbReference type="ARBA" id="ARBA00009755"/>
    </source>
</evidence>